<gene>
    <name evidence="1" type="ORF">CEPIT_LOCUS15794</name>
</gene>
<sequence>MTSSEGQNFGGGSSSGNN</sequence>
<name>A0AAV0DHN8_9ASTE</name>
<accession>A0AAV0DHN8</accession>
<keyword evidence="2" id="KW-1185">Reference proteome</keyword>
<dbReference type="EMBL" id="CAMAPF010000113">
    <property type="protein sequence ID" value="CAH9101943.1"/>
    <property type="molecule type" value="Genomic_DNA"/>
</dbReference>
<dbReference type="Proteomes" id="UP001152523">
    <property type="component" value="Unassembled WGS sequence"/>
</dbReference>
<evidence type="ECO:0000313" key="2">
    <source>
        <dbReference type="Proteomes" id="UP001152523"/>
    </source>
</evidence>
<organism evidence="1 2">
    <name type="scientific">Cuscuta epithymum</name>
    <dbReference type="NCBI Taxonomy" id="186058"/>
    <lineage>
        <taxon>Eukaryota</taxon>
        <taxon>Viridiplantae</taxon>
        <taxon>Streptophyta</taxon>
        <taxon>Embryophyta</taxon>
        <taxon>Tracheophyta</taxon>
        <taxon>Spermatophyta</taxon>
        <taxon>Magnoliopsida</taxon>
        <taxon>eudicotyledons</taxon>
        <taxon>Gunneridae</taxon>
        <taxon>Pentapetalae</taxon>
        <taxon>asterids</taxon>
        <taxon>lamiids</taxon>
        <taxon>Solanales</taxon>
        <taxon>Convolvulaceae</taxon>
        <taxon>Cuscuteae</taxon>
        <taxon>Cuscuta</taxon>
        <taxon>Cuscuta subgen. Cuscuta</taxon>
    </lineage>
</organism>
<evidence type="ECO:0000313" key="1">
    <source>
        <dbReference type="EMBL" id="CAH9101943.1"/>
    </source>
</evidence>
<proteinExistence type="predicted"/>
<protein>
    <submittedName>
        <fullName evidence="1">Uncharacterized protein</fullName>
    </submittedName>
</protein>
<comment type="caution">
    <text evidence="1">The sequence shown here is derived from an EMBL/GenBank/DDBJ whole genome shotgun (WGS) entry which is preliminary data.</text>
</comment>
<reference evidence="1" key="1">
    <citation type="submission" date="2022-07" db="EMBL/GenBank/DDBJ databases">
        <authorList>
            <person name="Macas J."/>
            <person name="Novak P."/>
            <person name="Neumann P."/>
        </authorList>
    </citation>
    <scope>NUCLEOTIDE SEQUENCE</scope>
</reference>
<dbReference type="AlphaFoldDB" id="A0AAV0DHN8"/>